<keyword evidence="1" id="KW-1133">Transmembrane helix</keyword>
<feature type="chain" id="PRO_5025374792" evidence="2">
    <location>
        <begin position="20"/>
        <end position="185"/>
    </location>
</feature>
<dbReference type="AlphaFoldDB" id="A0A6A5DYL7"/>
<feature type="transmembrane region" description="Helical" evidence="1">
    <location>
        <begin position="125"/>
        <end position="147"/>
    </location>
</feature>
<feature type="signal peptide" evidence="2">
    <location>
        <begin position="1"/>
        <end position="19"/>
    </location>
</feature>
<dbReference type="EMBL" id="VHII01000020">
    <property type="protein sequence ID" value="KAF1375086.1"/>
    <property type="molecule type" value="Genomic_DNA"/>
</dbReference>
<dbReference type="Proteomes" id="UP000465112">
    <property type="component" value="Chromosome 20"/>
</dbReference>
<keyword evidence="1" id="KW-0812">Transmembrane</keyword>
<reference evidence="3 4" key="1">
    <citation type="submission" date="2019-06" db="EMBL/GenBank/DDBJ databases">
        <title>A chromosome-scale genome assembly of the European perch, Perca fluviatilis.</title>
        <authorList>
            <person name="Roques C."/>
            <person name="Zahm M."/>
            <person name="Cabau C."/>
            <person name="Klopp C."/>
            <person name="Bouchez O."/>
            <person name="Donnadieu C."/>
            <person name="Kuhl H."/>
            <person name="Gislard M."/>
            <person name="Guendouz S."/>
            <person name="Journot L."/>
            <person name="Haffray P."/>
            <person name="Bestin A."/>
            <person name="Morvezen R."/>
            <person name="Feron R."/>
            <person name="Wen M."/>
            <person name="Jouanno E."/>
            <person name="Herpin A."/>
            <person name="Schartl M."/>
            <person name="Postlethwait J."/>
            <person name="Schaerlinger B."/>
            <person name="Chardard D."/>
            <person name="Lecocq T."/>
            <person name="Poncet C."/>
            <person name="Jaffrelo L."/>
            <person name="Lampietro C."/>
            <person name="Guiguen Y."/>
        </authorList>
    </citation>
    <scope>NUCLEOTIDE SEQUENCE [LARGE SCALE GENOMIC DNA]</scope>
    <source>
        <tissue evidence="3">Blood</tissue>
    </source>
</reference>
<accession>A0A6A5DYL7</accession>
<name>A0A6A5DYL7_PERFL</name>
<evidence type="ECO:0000256" key="2">
    <source>
        <dbReference type="SAM" id="SignalP"/>
    </source>
</evidence>
<keyword evidence="4" id="KW-1185">Reference proteome</keyword>
<evidence type="ECO:0000313" key="3">
    <source>
        <dbReference type="EMBL" id="KAF1375086.1"/>
    </source>
</evidence>
<keyword evidence="2" id="KW-0732">Signal</keyword>
<sequence length="185" mass="20653">MQIIECCLFVCGVLQLCSGQDINCTAAQGAEFTVYTISEVSRVSDVKPYDCEYSWTADNVIANHEQKNELVVKNTINAIVTSKCIDAVIFERSCISEGGSYRANCMINCTLNAPRFQKHQELSHIWIGPIVGVASIFLLGFLCGLCYKFKDKLFQVMEWTGIRRHYKSVMMLGVKPETADVETGS</sequence>
<keyword evidence="1" id="KW-0472">Membrane</keyword>
<evidence type="ECO:0000256" key="1">
    <source>
        <dbReference type="SAM" id="Phobius"/>
    </source>
</evidence>
<protein>
    <submittedName>
        <fullName evidence="3">Uncharacterized protein</fullName>
    </submittedName>
</protein>
<gene>
    <name evidence="3" type="ORF">PFLUV_G00235760</name>
</gene>
<organism evidence="3 4">
    <name type="scientific">Perca fluviatilis</name>
    <name type="common">European perch</name>
    <dbReference type="NCBI Taxonomy" id="8168"/>
    <lineage>
        <taxon>Eukaryota</taxon>
        <taxon>Metazoa</taxon>
        <taxon>Chordata</taxon>
        <taxon>Craniata</taxon>
        <taxon>Vertebrata</taxon>
        <taxon>Euteleostomi</taxon>
        <taxon>Actinopterygii</taxon>
        <taxon>Neopterygii</taxon>
        <taxon>Teleostei</taxon>
        <taxon>Neoteleostei</taxon>
        <taxon>Acanthomorphata</taxon>
        <taxon>Eupercaria</taxon>
        <taxon>Perciformes</taxon>
        <taxon>Percoidei</taxon>
        <taxon>Percidae</taxon>
        <taxon>Percinae</taxon>
        <taxon>Perca</taxon>
    </lineage>
</organism>
<comment type="caution">
    <text evidence="3">The sequence shown here is derived from an EMBL/GenBank/DDBJ whole genome shotgun (WGS) entry which is preliminary data.</text>
</comment>
<evidence type="ECO:0000313" key="4">
    <source>
        <dbReference type="Proteomes" id="UP000465112"/>
    </source>
</evidence>
<proteinExistence type="predicted"/>